<evidence type="ECO:0000256" key="3">
    <source>
        <dbReference type="RuleBase" id="RU004560"/>
    </source>
</evidence>
<evidence type="ECO:0000259" key="5">
    <source>
        <dbReference type="PROSITE" id="PS51719"/>
    </source>
</evidence>
<evidence type="ECO:0000313" key="7">
    <source>
        <dbReference type="Proteomes" id="UP000469890"/>
    </source>
</evidence>
<keyword evidence="2 3" id="KW-0342">GTP-binding</keyword>
<dbReference type="Gene3D" id="3.40.50.300">
    <property type="entry name" value="P-loop containing nucleotide triphosphate hydrolases"/>
    <property type="match status" value="1"/>
</dbReference>
<dbReference type="PROSITE" id="PS51719">
    <property type="entry name" value="G_SEPTIN"/>
    <property type="match status" value="1"/>
</dbReference>
<dbReference type="GO" id="GO:0032156">
    <property type="term" value="C:septin cytoskeleton"/>
    <property type="evidence" value="ECO:0007669"/>
    <property type="project" value="UniProtKB-ARBA"/>
</dbReference>
<name>A0A8H4BC39_MUCCL</name>
<protein>
    <submittedName>
        <fullName evidence="6">Septin-type guanine nucleotide-binding (G) domain-containing protein</fullName>
    </submittedName>
</protein>
<dbReference type="Proteomes" id="UP000469890">
    <property type="component" value="Unassembled WGS sequence"/>
</dbReference>
<proteinExistence type="inferred from homology"/>
<comment type="similarity">
    <text evidence="3">Belongs to the TRAFAC class TrmE-Era-EngA-EngB-Septin-like GTPase superfamily. Septin GTPase family.</text>
</comment>
<accession>A0A8H4BC39</accession>
<gene>
    <name evidence="6" type="ORF">FB192DRAFT_1393021</name>
</gene>
<feature type="domain" description="Septin-type G" evidence="5">
    <location>
        <begin position="9"/>
        <end position="344"/>
    </location>
</feature>
<dbReference type="PANTHER" id="PTHR18884">
    <property type="entry name" value="SEPTIN"/>
    <property type="match status" value="1"/>
</dbReference>
<reference evidence="6 7" key="1">
    <citation type="submission" date="2019-09" db="EMBL/GenBank/DDBJ databases">
        <authorList>
            <consortium name="DOE Joint Genome Institute"/>
            <person name="Mondo S.J."/>
            <person name="Navarro-Mendoza M.I."/>
            <person name="Perez-Arques C."/>
            <person name="Panchal S."/>
            <person name="Nicolas F.E."/>
            <person name="Ganguly P."/>
            <person name="Pangilinan J."/>
            <person name="Grigoriev I."/>
            <person name="Heitman J."/>
            <person name="Sanya K."/>
            <person name="Garre V."/>
        </authorList>
    </citation>
    <scope>NUCLEOTIDE SEQUENCE [LARGE SCALE GENOMIC DNA]</scope>
    <source>
        <strain evidence="6 7">MU402</strain>
    </source>
</reference>
<evidence type="ECO:0000256" key="1">
    <source>
        <dbReference type="ARBA" id="ARBA00022741"/>
    </source>
</evidence>
<dbReference type="EMBL" id="JAAECE010000007">
    <property type="protein sequence ID" value="KAF1798731.1"/>
    <property type="molecule type" value="Genomic_DNA"/>
</dbReference>
<dbReference type="PIRSF" id="PIRSF006698">
    <property type="entry name" value="Septin"/>
    <property type="match status" value="1"/>
</dbReference>
<feature type="compositionally biased region" description="Acidic residues" evidence="4">
    <location>
        <begin position="215"/>
        <end position="229"/>
    </location>
</feature>
<dbReference type="InterPro" id="IPR016491">
    <property type="entry name" value="Septin"/>
</dbReference>
<keyword evidence="1 3" id="KW-0547">Nucleotide-binding</keyword>
<feature type="region of interest" description="Disordered" evidence="4">
    <location>
        <begin position="212"/>
        <end position="237"/>
    </location>
</feature>
<dbReference type="GO" id="GO:0005938">
    <property type="term" value="C:cell cortex"/>
    <property type="evidence" value="ECO:0007669"/>
    <property type="project" value="UniProtKB-ARBA"/>
</dbReference>
<evidence type="ECO:0000313" key="6">
    <source>
        <dbReference type="EMBL" id="KAF1798731.1"/>
    </source>
</evidence>
<dbReference type="GO" id="GO:0005525">
    <property type="term" value="F:GTP binding"/>
    <property type="evidence" value="ECO:0007669"/>
    <property type="project" value="UniProtKB-KW"/>
</dbReference>
<dbReference type="InterPro" id="IPR027417">
    <property type="entry name" value="P-loop_NTPase"/>
</dbReference>
<dbReference type="Pfam" id="PF00735">
    <property type="entry name" value="Septin"/>
    <property type="match status" value="1"/>
</dbReference>
<evidence type="ECO:0000256" key="4">
    <source>
        <dbReference type="SAM" id="MobiDB-lite"/>
    </source>
</evidence>
<sequence length="361" mass="41593">MSPRSRKNQISHFNVMVVGFSGVGKTSFVRTLLETLSLDQANTIASNGGKKRRDSFMSENSSVLVQEQLQGPIERTTQPYTISREIEVEKKERIILTIIDTPGFGAEYLVDKQLHDITKYIEHQFDLTLQEESKVKRNPKAVDTQVHCCLYFIDPKKSALDEFDIRILKRLSNRVNVIPIIGKADNLTLAQRNRLKPSIIKDIYTTYKIPIYGMPDEEDDDEDDDDDDEGSKKEAKPTTLDQFLQQFDYEKEDNDTQSVLDYLHTIPFTVIAYEDEPETGNPIEISPEIKLGRDFGWGSIDCLGEKYSDFVKLKHMLLSSHRRYLQLDTVERYYEQYRTERLMYKRATKIGMVAPPVAPSS</sequence>
<evidence type="ECO:0000256" key="2">
    <source>
        <dbReference type="ARBA" id="ARBA00023134"/>
    </source>
</evidence>
<dbReference type="InterPro" id="IPR030379">
    <property type="entry name" value="G_SEPTIN_dom"/>
</dbReference>
<comment type="caution">
    <text evidence="6">The sequence shown here is derived from an EMBL/GenBank/DDBJ whole genome shotgun (WGS) entry which is preliminary data.</text>
</comment>
<organism evidence="6 7">
    <name type="scientific">Mucor circinelloides f. lusitanicus</name>
    <name type="common">Mucor racemosus var. lusitanicus</name>
    <dbReference type="NCBI Taxonomy" id="29924"/>
    <lineage>
        <taxon>Eukaryota</taxon>
        <taxon>Fungi</taxon>
        <taxon>Fungi incertae sedis</taxon>
        <taxon>Mucoromycota</taxon>
        <taxon>Mucoromycotina</taxon>
        <taxon>Mucoromycetes</taxon>
        <taxon>Mucorales</taxon>
        <taxon>Mucorineae</taxon>
        <taxon>Mucoraceae</taxon>
        <taxon>Mucor</taxon>
    </lineage>
</organism>
<dbReference type="AlphaFoldDB" id="A0A8H4BC39"/>
<dbReference type="SUPFAM" id="SSF52540">
    <property type="entry name" value="P-loop containing nucleoside triphosphate hydrolases"/>
    <property type="match status" value="1"/>
</dbReference>